<dbReference type="AlphaFoldDB" id="A0A0R1UFM6"/>
<accession>A0A0R1UFM6</accession>
<evidence type="ECO:0000313" key="6">
    <source>
        <dbReference type="Proteomes" id="UP000051084"/>
    </source>
</evidence>
<keyword evidence="2" id="KW-1133">Transmembrane helix</keyword>
<feature type="region of interest" description="Disordered" evidence="1">
    <location>
        <begin position="199"/>
        <end position="220"/>
    </location>
</feature>
<dbReference type="STRING" id="417373.GCA_001570685_01349"/>
<sequence>MREKLGKVKVSVVTKSLLLSGTVVASLLIAPGTVQADTIDNQPLSMSWSNGTTQAAAITSTTKRDQADNLEQTDLHAQDNDYSLAGGAKEDPLVDDDQTTPQAGVSPSTDKSLSNEDSVDNELSDVWVNAYFEANGLQTITLPEQGTYTTDDEGVVTFTPLLTFVGQTDTVRLVKESSTGKIAYLNIYSVVTRTITDRSAEDSLPSEPQHEVGEPLMQPEKPTLTIPEHEVGEPLTQPEKSTLTLPAPVVDEPINPGKAAPKPLTQSTPVTPTVIDLPVAKPTNDKVGGDLLVPSAQVATFAQVQPAQHVEHLVANAVVKTDSSSRLADKMKSKPSVTEVPQAVGVKKSVIAMIKDAISSYSDTIMAPNDQTPSANPNDEIPSQHQNDRASVILMAVLLATLGITSSVISSLVKKYLV</sequence>
<feature type="signal peptide" evidence="3">
    <location>
        <begin position="1"/>
        <end position="25"/>
    </location>
</feature>
<keyword evidence="6" id="KW-1185">Reference proteome</keyword>
<evidence type="ECO:0000259" key="4">
    <source>
        <dbReference type="Pfam" id="PF19076"/>
    </source>
</evidence>
<dbReference type="Pfam" id="PF19076">
    <property type="entry name" value="CshA_repeat"/>
    <property type="match status" value="1"/>
</dbReference>
<dbReference type="RefSeq" id="WP_054653527.1">
    <property type="nucleotide sequence ID" value="NZ_AZGC01000058.1"/>
</dbReference>
<comment type="caution">
    <text evidence="5">The sequence shown here is derived from an EMBL/GenBank/DDBJ whole genome shotgun (WGS) entry which is preliminary data.</text>
</comment>
<dbReference type="InterPro" id="IPR026395">
    <property type="entry name" value="CshA_fibril"/>
</dbReference>
<dbReference type="Proteomes" id="UP000051084">
    <property type="component" value="Unassembled WGS sequence"/>
</dbReference>
<keyword evidence="2" id="KW-0472">Membrane</keyword>
<evidence type="ECO:0000256" key="1">
    <source>
        <dbReference type="SAM" id="MobiDB-lite"/>
    </source>
</evidence>
<dbReference type="EMBL" id="AZGC01000058">
    <property type="protein sequence ID" value="KRL92246.1"/>
    <property type="molecule type" value="Genomic_DNA"/>
</dbReference>
<feature type="compositionally biased region" description="Polar residues" evidence="1">
    <location>
        <begin position="99"/>
        <end position="116"/>
    </location>
</feature>
<keyword evidence="2" id="KW-0812">Transmembrane</keyword>
<dbReference type="OrthoDB" id="2203384at2"/>
<feature type="region of interest" description="Disordered" evidence="1">
    <location>
        <begin position="74"/>
        <end position="118"/>
    </location>
</feature>
<evidence type="ECO:0000313" key="5">
    <source>
        <dbReference type="EMBL" id="KRL92246.1"/>
    </source>
</evidence>
<keyword evidence="3" id="KW-0732">Signal</keyword>
<proteinExistence type="predicted"/>
<feature type="domain" description="CshA" evidence="4">
    <location>
        <begin position="134"/>
        <end position="183"/>
    </location>
</feature>
<protein>
    <recommendedName>
        <fullName evidence="4">CshA domain-containing protein</fullName>
    </recommendedName>
</protein>
<evidence type="ECO:0000256" key="3">
    <source>
        <dbReference type="SAM" id="SignalP"/>
    </source>
</evidence>
<feature type="transmembrane region" description="Helical" evidence="2">
    <location>
        <begin position="392"/>
        <end position="413"/>
    </location>
</feature>
<reference evidence="5 6" key="1">
    <citation type="journal article" date="2015" name="Genome Announc.">
        <title>Expanding the biotechnology potential of lactobacilli through comparative genomics of 213 strains and associated genera.</title>
        <authorList>
            <person name="Sun Z."/>
            <person name="Harris H.M."/>
            <person name="McCann A."/>
            <person name="Guo C."/>
            <person name="Argimon S."/>
            <person name="Zhang W."/>
            <person name="Yang X."/>
            <person name="Jeffery I.B."/>
            <person name="Cooney J.C."/>
            <person name="Kagawa T.F."/>
            <person name="Liu W."/>
            <person name="Song Y."/>
            <person name="Salvetti E."/>
            <person name="Wrobel A."/>
            <person name="Rasinkangas P."/>
            <person name="Parkhill J."/>
            <person name="Rea M.C."/>
            <person name="O'Sullivan O."/>
            <person name="Ritari J."/>
            <person name="Douillard F.P."/>
            <person name="Paul Ross R."/>
            <person name="Yang R."/>
            <person name="Briner A.E."/>
            <person name="Felis G.E."/>
            <person name="de Vos W.M."/>
            <person name="Barrangou R."/>
            <person name="Klaenhammer T.R."/>
            <person name="Caufield P.W."/>
            <person name="Cui Y."/>
            <person name="Zhang H."/>
            <person name="O'Toole P.W."/>
        </authorList>
    </citation>
    <scope>NUCLEOTIDE SEQUENCE [LARGE SCALE GENOMIC DNA]</scope>
    <source>
        <strain evidence="5 6">DSM 18793</strain>
    </source>
</reference>
<name>A0A0R1UFM6_9LACO</name>
<gene>
    <name evidence="5" type="ORF">FC21_GL000396</name>
</gene>
<feature type="chain" id="PRO_5039339026" description="CshA domain-containing protein" evidence="3">
    <location>
        <begin position="26"/>
        <end position="418"/>
    </location>
</feature>
<organism evidence="5 6">
    <name type="scientific">Limosilactobacillus equigenerosi DSM 18793 = JCM 14505</name>
    <dbReference type="NCBI Taxonomy" id="1423742"/>
    <lineage>
        <taxon>Bacteria</taxon>
        <taxon>Bacillati</taxon>
        <taxon>Bacillota</taxon>
        <taxon>Bacilli</taxon>
        <taxon>Lactobacillales</taxon>
        <taxon>Lactobacillaceae</taxon>
        <taxon>Limosilactobacillus</taxon>
    </lineage>
</organism>
<evidence type="ECO:0000256" key="2">
    <source>
        <dbReference type="SAM" id="Phobius"/>
    </source>
</evidence>
<dbReference type="PATRIC" id="fig|1423742.4.peg.413"/>